<name>A0A1I5HIY7_9FIRM</name>
<evidence type="ECO:0000313" key="3">
    <source>
        <dbReference type="Proteomes" id="UP000198806"/>
    </source>
</evidence>
<accession>A0A1I5HIY7</accession>
<protein>
    <submittedName>
        <fullName evidence="2">Uncharacterized protein</fullName>
    </submittedName>
</protein>
<keyword evidence="3" id="KW-1185">Reference proteome</keyword>
<evidence type="ECO:0000313" key="2">
    <source>
        <dbReference type="EMBL" id="SFO48242.1"/>
    </source>
</evidence>
<feature type="transmembrane region" description="Helical" evidence="1">
    <location>
        <begin position="6"/>
        <end position="33"/>
    </location>
</feature>
<keyword evidence="1" id="KW-0812">Transmembrane</keyword>
<reference evidence="2 3" key="1">
    <citation type="submission" date="2016-10" db="EMBL/GenBank/DDBJ databases">
        <authorList>
            <person name="de Groot N.N."/>
        </authorList>
    </citation>
    <scope>NUCLEOTIDE SEQUENCE [LARGE SCALE GENOMIC DNA]</scope>
    <source>
        <strain evidence="2 3">DSM 1283</strain>
    </source>
</reference>
<proteinExistence type="predicted"/>
<keyword evidence="1" id="KW-1133">Transmembrane helix</keyword>
<dbReference type="AlphaFoldDB" id="A0A1I5HIY7"/>
<evidence type="ECO:0000256" key="1">
    <source>
        <dbReference type="SAM" id="Phobius"/>
    </source>
</evidence>
<sequence>MSGFSVLTYFGVFMGIVQWAFYLLGIVCMIKYLKDKK</sequence>
<keyword evidence="1" id="KW-0472">Membrane</keyword>
<dbReference type="EMBL" id="FOWD01000030">
    <property type="protein sequence ID" value="SFO48242.1"/>
    <property type="molecule type" value="Genomic_DNA"/>
</dbReference>
<gene>
    <name evidence="2" type="ORF">SAMN04489757_13033</name>
</gene>
<organism evidence="2 3">
    <name type="scientific">Anaerocolumna aminovalerica</name>
    <dbReference type="NCBI Taxonomy" id="1527"/>
    <lineage>
        <taxon>Bacteria</taxon>
        <taxon>Bacillati</taxon>
        <taxon>Bacillota</taxon>
        <taxon>Clostridia</taxon>
        <taxon>Lachnospirales</taxon>
        <taxon>Lachnospiraceae</taxon>
        <taxon>Anaerocolumna</taxon>
    </lineage>
</organism>
<dbReference type="Proteomes" id="UP000198806">
    <property type="component" value="Unassembled WGS sequence"/>
</dbReference>